<dbReference type="SUPFAM" id="SSF53474">
    <property type="entry name" value="alpha/beta-Hydrolases"/>
    <property type="match status" value="1"/>
</dbReference>
<keyword evidence="4" id="KW-1185">Reference proteome</keyword>
<dbReference type="GO" id="GO:0016020">
    <property type="term" value="C:membrane"/>
    <property type="evidence" value="ECO:0007669"/>
    <property type="project" value="TreeGrafter"/>
</dbReference>
<dbReference type="Pfam" id="PF12146">
    <property type="entry name" value="Hydrolase_4"/>
    <property type="match status" value="1"/>
</dbReference>
<dbReference type="EMBL" id="JACCBD010000001">
    <property type="protein sequence ID" value="NYD28401.1"/>
    <property type="molecule type" value="Genomic_DNA"/>
</dbReference>
<dbReference type="InterPro" id="IPR029058">
    <property type="entry name" value="AB_hydrolase_fold"/>
</dbReference>
<accession>A0A852R487</accession>
<dbReference type="AlphaFoldDB" id="A0A852R487"/>
<dbReference type="PANTHER" id="PTHR43798:SF33">
    <property type="entry name" value="HYDROLASE, PUTATIVE (AFU_ORTHOLOGUE AFUA_2G14860)-RELATED"/>
    <property type="match status" value="1"/>
</dbReference>
<gene>
    <name evidence="3" type="ORF">BJ960_003204</name>
</gene>
<sequence length="356" mass="39686">MIQWRPDVLGDGFEQLTFELGPDDDPGLGDGKGATAGESDAQQPPVLVGTLIRSLPAPRTLWQRVTGQRRDLEDVDVLYLHGWSDYFFQTDLARFWTDRGARFFAVDLRRYGRSLRPGQTAGYVDDLDDYDAEIEFALAEMRASSPRNAGDRKVVLLGHSTGGLVLSLWASRHPGVVDALILNSPWLELQLSTRGRQVIAPIVNLGAKLSPLEGIPQLDYGFYSRAVRQVGPQDEVARINAEWKPDQSHPVHTGWLRAILAGHDRVYRGLNIDVPVCVLLSTRSALPARWSEELTRTDTVLDVDGIARAALKLGRSVTIERIPEALHDVFMSSVEPRCDAFDRLERFAKGWRRAIG</sequence>
<protein>
    <submittedName>
        <fullName evidence="3">Alpha-beta hydrolase superfamily lysophospholipase</fullName>
    </submittedName>
</protein>
<organism evidence="3 4">
    <name type="scientific">Leucobacter aridicollis</name>
    <dbReference type="NCBI Taxonomy" id="283878"/>
    <lineage>
        <taxon>Bacteria</taxon>
        <taxon>Bacillati</taxon>
        <taxon>Actinomycetota</taxon>
        <taxon>Actinomycetes</taxon>
        <taxon>Micrococcales</taxon>
        <taxon>Microbacteriaceae</taxon>
        <taxon>Leucobacter</taxon>
    </lineage>
</organism>
<dbReference type="GO" id="GO:0016787">
    <property type="term" value="F:hydrolase activity"/>
    <property type="evidence" value="ECO:0007669"/>
    <property type="project" value="UniProtKB-KW"/>
</dbReference>
<dbReference type="Proteomes" id="UP000586095">
    <property type="component" value="Unassembled WGS sequence"/>
</dbReference>
<evidence type="ECO:0000259" key="2">
    <source>
        <dbReference type="Pfam" id="PF12146"/>
    </source>
</evidence>
<dbReference type="InterPro" id="IPR022742">
    <property type="entry name" value="Hydrolase_4"/>
</dbReference>
<proteinExistence type="predicted"/>
<feature type="domain" description="Serine aminopeptidase S33" evidence="2">
    <location>
        <begin position="77"/>
        <end position="281"/>
    </location>
</feature>
<dbReference type="InterPro" id="IPR050266">
    <property type="entry name" value="AB_hydrolase_sf"/>
</dbReference>
<dbReference type="PANTHER" id="PTHR43798">
    <property type="entry name" value="MONOACYLGLYCEROL LIPASE"/>
    <property type="match status" value="1"/>
</dbReference>
<dbReference type="Gene3D" id="3.40.50.1820">
    <property type="entry name" value="alpha/beta hydrolase"/>
    <property type="match status" value="1"/>
</dbReference>
<feature type="region of interest" description="Disordered" evidence="1">
    <location>
        <begin position="20"/>
        <end position="43"/>
    </location>
</feature>
<reference evidence="3 4" key="1">
    <citation type="submission" date="2020-07" db="EMBL/GenBank/DDBJ databases">
        <title>Sequencing the genomes of 1000 actinobacteria strains.</title>
        <authorList>
            <person name="Klenk H.-P."/>
        </authorList>
    </citation>
    <scope>NUCLEOTIDE SEQUENCE [LARGE SCALE GENOMIC DNA]</scope>
    <source>
        <strain evidence="3 4">DSM 17380</strain>
    </source>
</reference>
<comment type="caution">
    <text evidence="3">The sequence shown here is derived from an EMBL/GenBank/DDBJ whole genome shotgun (WGS) entry which is preliminary data.</text>
</comment>
<evidence type="ECO:0000313" key="3">
    <source>
        <dbReference type="EMBL" id="NYD28401.1"/>
    </source>
</evidence>
<dbReference type="RefSeq" id="WP_185988029.1">
    <property type="nucleotide sequence ID" value="NZ_BAAALZ010000004.1"/>
</dbReference>
<evidence type="ECO:0000313" key="4">
    <source>
        <dbReference type="Proteomes" id="UP000586095"/>
    </source>
</evidence>
<evidence type="ECO:0000256" key="1">
    <source>
        <dbReference type="SAM" id="MobiDB-lite"/>
    </source>
</evidence>
<keyword evidence="3" id="KW-0378">Hydrolase</keyword>
<name>A0A852R487_9MICO</name>